<reference evidence="2 3" key="2">
    <citation type="journal article" date="2017" name="Nature">
        <title>The Apostasia genome and the evolution of orchids.</title>
        <authorList>
            <person name="Zhang G.Q."/>
            <person name="Liu K.W."/>
            <person name="Li Z."/>
            <person name="Lohaus R."/>
            <person name="Hsiao Y.Y."/>
            <person name="Niu S.C."/>
            <person name="Wang J.Y."/>
            <person name="Lin Y.C."/>
            <person name="Xu Q."/>
            <person name="Chen L.J."/>
            <person name="Yoshida K."/>
            <person name="Fujiwara S."/>
            <person name="Wang Z.W."/>
            <person name="Zhang Y.Q."/>
            <person name="Mitsuda N."/>
            <person name="Wang M."/>
            <person name="Liu G.H."/>
            <person name="Pecoraro L."/>
            <person name="Huang H.X."/>
            <person name="Xiao X.J."/>
            <person name="Lin M."/>
            <person name="Wu X.Y."/>
            <person name="Wu W.L."/>
            <person name="Chen Y.Y."/>
            <person name="Chang S.B."/>
            <person name="Sakamoto S."/>
            <person name="Ohme-Takagi M."/>
            <person name="Yagi M."/>
            <person name="Zeng S.J."/>
            <person name="Shen C.Y."/>
            <person name="Yeh C.M."/>
            <person name="Luo Y.B."/>
            <person name="Tsai W.C."/>
            <person name="Van de Peer Y."/>
            <person name="Liu Z.J."/>
        </authorList>
    </citation>
    <scope>NUCLEOTIDE SEQUENCE [LARGE SCALE GENOMIC DNA]</scope>
    <source>
        <tissue evidence="2">The whole plant</tissue>
    </source>
</reference>
<proteinExistence type="predicted"/>
<keyword evidence="1" id="KW-0472">Membrane</keyword>
<name>A0A2I0VYD2_9ASPA</name>
<keyword evidence="3" id="KW-1185">Reference proteome</keyword>
<dbReference type="AlphaFoldDB" id="A0A2I0VYD2"/>
<dbReference type="PANTHER" id="PTHR33116:SF78">
    <property type="entry name" value="OS12G0587133 PROTEIN"/>
    <property type="match status" value="1"/>
</dbReference>
<sequence length="231" mass="27141">MKDILILTIEHYVVLLSLIYVLQMMLLFFSNGSLNMIIVLTIFFHNFEIRSRLTLNENKCFFIATKNIMDDCINAIRYLTSFIQGSLPLEYLGVPLFKGCKISFLFDELITSVLNRLNYWESNFLSFGGRLILIKIFLCSLPIYIFQTIQHTLAICNRLEKLFSKFFWKGNRSNFKILWTTWSNYYGVLEESALGCKNMVDLAYAFSIKLCFNFHAKSSFWAKYTAENIMW</sequence>
<dbReference type="PANTHER" id="PTHR33116">
    <property type="entry name" value="REVERSE TRANSCRIPTASE ZINC-BINDING DOMAIN-CONTAINING PROTEIN-RELATED-RELATED"/>
    <property type="match status" value="1"/>
</dbReference>
<dbReference type="Proteomes" id="UP000233837">
    <property type="component" value="Unassembled WGS sequence"/>
</dbReference>
<accession>A0A2I0VYD2</accession>
<evidence type="ECO:0000313" key="2">
    <source>
        <dbReference type="EMBL" id="PKU68425.1"/>
    </source>
</evidence>
<evidence type="ECO:0000313" key="3">
    <source>
        <dbReference type="Proteomes" id="UP000233837"/>
    </source>
</evidence>
<dbReference type="EMBL" id="KZ503095">
    <property type="protein sequence ID" value="PKU68425.1"/>
    <property type="molecule type" value="Genomic_DNA"/>
</dbReference>
<keyword evidence="1" id="KW-1133">Transmembrane helix</keyword>
<feature type="transmembrane region" description="Helical" evidence="1">
    <location>
        <begin position="12"/>
        <end position="44"/>
    </location>
</feature>
<evidence type="ECO:0000256" key="1">
    <source>
        <dbReference type="SAM" id="Phobius"/>
    </source>
</evidence>
<protein>
    <submittedName>
        <fullName evidence="2">Ribonuclease H protein</fullName>
    </submittedName>
</protein>
<reference evidence="2 3" key="1">
    <citation type="journal article" date="2016" name="Sci. Rep.">
        <title>The Dendrobium catenatum Lindl. genome sequence provides insights into polysaccharide synthase, floral development and adaptive evolution.</title>
        <authorList>
            <person name="Zhang G.Q."/>
            <person name="Xu Q."/>
            <person name="Bian C."/>
            <person name="Tsai W.C."/>
            <person name="Yeh C.M."/>
            <person name="Liu K.W."/>
            <person name="Yoshida K."/>
            <person name="Zhang L.S."/>
            <person name="Chang S.B."/>
            <person name="Chen F."/>
            <person name="Shi Y."/>
            <person name="Su Y.Y."/>
            <person name="Zhang Y.Q."/>
            <person name="Chen L.J."/>
            <person name="Yin Y."/>
            <person name="Lin M."/>
            <person name="Huang H."/>
            <person name="Deng H."/>
            <person name="Wang Z.W."/>
            <person name="Zhu S.L."/>
            <person name="Zhao X."/>
            <person name="Deng C."/>
            <person name="Niu S.C."/>
            <person name="Huang J."/>
            <person name="Wang M."/>
            <person name="Liu G.H."/>
            <person name="Yang H.J."/>
            <person name="Xiao X.J."/>
            <person name="Hsiao Y.Y."/>
            <person name="Wu W.L."/>
            <person name="Chen Y.Y."/>
            <person name="Mitsuda N."/>
            <person name="Ohme-Takagi M."/>
            <person name="Luo Y.B."/>
            <person name="Van de Peer Y."/>
            <person name="Liu Z.J."/>
        </authorList>
    </citation>
    <scope>NUCLEOTIDE SEQUENCE [LARGE SCALE GENOMIC DNA]</scope>
    <source>
        <tissue evidence="2">The whole plant</tissue>
    </source>
</reference>
<organism evidence="2 3">
    <name type="scientific">Dendrobium catenatum</name>
    <dbReference type="NCBI Taxonomy" id="906689"/>
    <lineage>
        <taxon>Eukaryota</taxon>
        <taxon>Viridiplantae</taxon>
        <taxon>Streptophyta</taxon>
        <taxon>Embryophyta</taxon>
        <taxon>Tracheophyta</taxon>
        <taxon>Spermatophyta</taxon>
        <taxon>Magnoliopsida</taxon>
        <taxon>Liliopsida</taxon>
        <taxon>Asparagales</taxon>
        <taxon>Orchidaceae</taxon>
        <taxon>Epidendroideae</taxon>
        <taxon>Malaxideae</taxon>
        <taxon>Dendrobiinae</taxon>
        <taxon>Dendrobium</taxon>
    </lineage>
</organism>
<gene>
    <name evidence="2" type="ORF">MA16_Dca026441</name>
</gene>
<keyword evidence="1" id="KW-0812">Transmembrane</keyword>